<feature type="transmembrane region" description="Helical" evidence="6">
    <location>
        <begin position="244"/>
        <end position="263"/>
    </location>
</feature>
<evidence type="ECO:0000256" key="2">
    <source>
        <dbReference type="ARBA" id="ARBA00022475"/>
    </source>
</evidence>
<keyword evidence="2" id="KW-1003">Cell membrane</keyword>
<evidence type="ECO:0000256" key="1">
    <source>
        <dbReference type="ARBA" id="ARBA00004651"/>
    </source>
</evidence>
<dbReference type="SUPFAM" id="SSF103473">
    <property type="entry name" value="MFS general substrate transporter"/>
    <property type="match status" value="1"/>
</dbReference>
<accession>A0ABQ3WUR0</accession>
<dbReference type="Gene3D" id="1.20.1250.20">
    <property type="entry name" value="MFS general substrate transporter like domains"/>
    <property type="match status" value="1"/>
</dbReference>
<feature type="transmembrane region" description="Helical" evidence="6">
    <location>
        <begin position="12"/>
        <end position="40"/>
    </location>
</feature>
<comment type="caution">
    <text evidence="7">The sequence shown here is derived from an EMBL/GenBank/DDBJ whole genome shotgun (WGS) entry which is preliminary data.</text>
</comment>
<keyword evidence="5 6" id="KW-0472">Membrane</keyword>
<dbReference type="RefSeq" id="WP_204300063.1">
    <property type="nucleotide sequence ID" value="NZ_BAAAGQ010000017.1"/>
</dbReference>
<feature type="transmembrane region" description="Helical" evidence="6">
    <location>
        <begin position="101"/>
        <end position="125"/>
    </location>
</feature>
<organism evidence="7">
    <name type="scientific">Actinoplanes campanulatus</name>
    <dbReference type="NCBI Taxonomy" id="113559"/>
    <lineage>
        <taxon>Bacteria</taxon>
        <taxon>Bacillati</taxon>
        <taxon>Actinomycetota</taxon>
        <taxon>Actinomycetes</taxon>
        <taxon>Micromonosporales</taxon>
        <taxon>Micromonosporaceae</taxon>
        <taxon>Actinoplanes</taxon>
    </lineage>
</organism>
<feature type="transmembrane region" description="Helical" evidence="6">
    <location>
        <begin position="134"/>
        <end position="155"/>
    </location>
</feature>
<dbReference type="InterPro" id="IPR036259">
    <property type="entry name" value="MFS_trans_sf"/>
</dbReference>
<dbReference type="InterPro" id="IPR011701">
    <property type="entry name" value="MFS"/>
</dbReference>
<evidence type="ECO:0000256" key="3">
    <source>
        <dbReference type="ARBA" id="ARBA00022692"/>
    </source>
</evidence>
<dbReference type="PANTHER" id="PTHR23513:SF11">
    <property type="entry name" value="STAPHYLOFERRIN A TRANSPORTER"/>
    <property type="match status" value="1"/>
</dbReference>
<keyword evidence="4 6" id="KW-1133">Transmembrane helix</keyword>
<feature type="transmembrane region" description="Helical" evidence="6">
    <location>
        <begin position="275"/>
        <end position="292"/>
    </location>
</feature>
<proteinExistence type="predicted"/>
<feature type="transmembrane region" description="Helical" evidence="6">
    <location>
        <begin position="78"/>
        <end position="95"/>
    </location>
</feature>
<comment type="subcellular location">
    <subcellularLocation>
        <location evidence="1">Cell membrane</location>
        <topology evidence="1">Multi-pass membrane protein</topology>
    </subcellularLocation>
</comment>
<evidence type="ECO:0000256" key="4">
    <source>
        <dbReference type="ARBA" id="ARBA00022989"/>
    </source>
</evidence>
<name>A0ABQ3WUR0_9ACTN</name>
<protein>
    <submittedName>
        <fullName evidence="7">Membrane protein</fullName>
    </submittedName>
</protein>
<evidence type="ECO:0000256" key="6">
    <source>
        <dbReference type="SAM" id="Phobius"/>
    </source>
</evidence>
<keyword evidence="3 6" id="KW-0812">Transmembrane</keyword>
<reference evidence="7" key="1">
    <citation type="submission" date="2021-01" db="EMBL/GenBank/DDBJ databases">
        <title>Whole genome shotgun sequence of Actinoplanes capillaceus NBRC 16408.</title>
        <authorList>
            <person name="Komaki H."/>
            <person name="Tamura T."/>
        </authorList>
    </citation>
    <scope>NUCLEOTIDE SEQUENCE [LARGE SCALE GENOMIC DNA]</scope>
    <source>
        <strain evidence="7">NBRC 16408</strain>
    </source>
</reference>
<feature type="transmembrane region" description="Helical" evidence="6">
    <location>
        <begin position="218"/>
        <end position="238"/>
    </location>
</feature>
<dbReference type="CDD" id="cd06173">
    <property type="entry name" value="MFS_MefA_like"/>
    <property type="match status" value="1"/>
</dbReference>
<dbReference type="Pfam" id="PF07690">
    <property type="entry name" value="MFS_1"/>
    <property type="match status" value="1"/>
</dbReference>
<gene>
    <name evidence="7" type="ORF">Aca07nite_72600</name>
</gene>
<feature type="transmembrane region" description="Helical" evidence="6">
    <location>
        <begin position="46"/>
        <end position="66"/>
    </location>
</feature>
<feature type="transmembrane region" description="Helical" evidence="6">
    <location>
        <begin position="167"/>
        <end position="187"/>
    </location>
</feature>
<feature type="transmembrane region" description="Helical" evidence="6">
    <location>
        <begin position="364"/>
        <end position="382"/>
    </location>
</feature>
<feature type="transmembrane region" description="Helical" evidence="6">
    <location>
        <begin position="298"/>
        <end position="316"/>
    </location>
</feature>
<evidence type="ECO:0000256" key="5">
    <source>
        <dbReference type="ARBA" id="ARBA00023136"/>
    </source>
</evidence>
<sequence length="402" mass="41500">MRTYGELFRTPEFGAVFFTYSGQIAAQTVSGLALGTLIYTATGSPLLSALAMFGPSLAQLVGASTLLSGADRLPPRTVLTGMSLFFALSTAAYAIPGVPVWVIFTILFGQGMIAALGGGVCFGLLNEILPGNGYVLGTSVLSLATGVMQIGGYAVGGVLVTSLSPRVALLIGAALHVIAAVVARAGLSNRPPRATGRMSAGETWRNNVRLWSDKGRRYVYLSFWLPCGLIVGCESLYVSYSPRHAGAMFAFGAFGMLVGDVLTGRLLTPRQRARFGVPLLLLLAVPHLAFAWRLSLPAALAAVTLAAIGYSANWVLQERLISLTPADLTGQALGLYTSGMRAAQGCGAALAGAVAEFTSPSMGIVASAVAAVLSILILAPALRATSALPVPSGHLTNGKEAK</sequence>
<evidence type="ECO:0000313" key="7">
    <source>
        <dbReference type="EMBL" id="GID49985.1"/>
    </source>
</evidence>
<dbReference type="EMBL" id="BOMF01000138">
    <property type="protein sequence ID" value="GID49985.1"/>
    <property type="molecule type" value="Genomic_DNA"/>
</dbReference>
<dbReference type="PANTHER" id="PTHR23513">
    <property type="entry name" value="INTEGRAL MEMBRANE EFFLUX PROTEIN-RELATED"/>
    <property type="match status" value="1"/>
</dbReference>